<feature type="compositionally biased region" description="Basic and acidic residues" evidence="3">
    <location>
        <begin position="57"/>
        <end position="98"/>
    </location>
</feature>
<name>A0A9Q0HEW6_9MAGN</name>
<feature type="region of interest" description="Disordered" evidence="3">
    <location>
        <begin position="57"/>
        <end position="128"/>
    </location>
</feature>
<comment type="similarity">
    <text evidence="2">Belongs to the methyltransferase superfamily.</text>
</comment>
<dbReference type="AlphaFoldDB" id="A0A9Q0HEW6"/>
<dbReference type="GO" id="GO:0008168">
    <property type="term" value="F:methyltransferase activity"/>
    <property type="evidence" value="ECO:0007669"/>
    <property type="project" value="UniProtKB-UniRule"/>
</dbReference>
<evidence type="ECO:0000256" key="1">
    <source>
        <dbReference type="ARBA" id="ARBA00022603"/>
    </source>
</evidence>
<dbReference type="GO" id="GO:0005768">
    <property type="term" value="C:endosome"/>
    <property type="evidence" value="ECO:0007669"/>
    <property type="project" value="TreeGrafter"/>
</dbReference>
<dbReference type="InterPro" id="IPR004159">
    <property type="entry name" value="Put_SAM_MeTrfase"/>
</dbReference>
<evidence type="ECO:0000256" key="2">
    <source>
        <dbReference type="RuleBase" id="RU366043"/>
    </source>
</evidence>
<gene>
    <name evidence="4" type="ORF">NE237_023339</name>
</gene>
<dbReference type="Pfam" id="PF03141">
    <property type="entry name" value="Methyltransf_29"/>
    <property type="match status" value="1"/>
</dbReference>
<keyword evidence="2" id="KW-0472">Membrane</keyword>
<feature type="transmembrane region" description="Helical" evidence="2">
    <location>
        <begin position="20"/>
        <end position="40"/>
    </location>
</feature>
<dbReference type="Proteomes" id="UP001141806">
    <property type="component" value="Unassembled WGS sequence"/>
</dbReference>
<reference evidence="4" key="1">
    <citation type="journal article" date="2023" name="Plant J.">
        <title>The genome of the king protea, Protea cynaroides.</title>
        <authorList>
            <person name="Chang J."/>
            <person name="Duong T.A."/>
            <person name="Schoeman C."/>
            <person name="Ma X."/>
            <person name="Roodt D."/>
            <person name="Barker N."/>
            <person name="Li Z."/>
            <person name="Van de Peer Y."/>
            <person name="Mizrachi E."/>
        </authorList>
    </citation>
    <scope>NUCLEOTIDE SEQUENCE</scope>
    <source>
        <tissue evidence="4">Young leaves</tissue>
    </source>
</reference>
<evidence type="ECO:0000313" key="5">
    <source>
        <dbReference type="Proteomes" id="UP001141806"/>
    </source>
</evidence>
<comment type="caution">
    <text evidence="4">The sequence shown here is derived from an EMBL/GenBank/DDBJ whole genome shotgun (WGS) entry which is preliminary data.</text>
</comment>
<keyword evidence="1 2" id="KW-0489">Methyltransferase</keyword>
<dbReference type="EC" id="2.1.1.-" evidence="2"/>
<dbReference type="GO" id="GO:0005802">
    <property type="term" value="C:trans-Golgi network"/>
    <property type="evidence" value="ECO:0007669"/>
    <property type="project" value="TreeGrafter"/>
</dbReference>
<proteinExistence type="inferred from homology"/>
<organism evidence="4 5">
    <name type="scientific">Protea cynaroides</name>
    <dbReference type="NCBI Taxonomy" id="273540"/>
    <lineage>
        <taxon>Eukaryota</taxon>
        <taxon>Viridiplantae</taxon>
        <taxon>Streptophyta</taxon>
        <taxon>Embryophyta</taxon>
        <taxon>Tracheophyta</taxon>
        <taxon>Spermatophyta</taxon>
        <taxon>Magnoliopsida</taxon>
        <taxon>Proteales</taxon>
        <taxon>Proteaceae</taxon>
        <taxon>Protea</taxon>
    </lineage>
</organism>
<dbReference type="GO" id="GO:0032259">
    <property type="term" value="P:methylation"/>
    <property type="evidence" value="ECO:0007669"/>
    <property type="project" value="UniProtKB-KW"/>
</dbReference>
<dbReference type="OrthoDB" id="1937630at2759"/>
<dbReference type="PANTHER" id="PTHR10108">
    <property type="entry name" value="SAM-DEPENDENT METHYLTRANSFERASE"/>
    <property type="match status" value="1"/>
</dbReference>
<dbReference type="PANTHER" id="PTHR10108:SF1102">
    <property type="entry name" value="METHYLTRANSFERASE PMT28-RELATED"/>
    <property type="match status" value="1"/>
</dbReference>
<evidence type="ECO:0000256" key="3">
    <source>
        <dbReference type="SAM" id="MobiDB-lite"/>
    </source>
</evidence>
<accession>A0A9Q0HEW6</accession>
<keyword evidence="2" id="KW-0812">Transmembrane</keyword>
<comment type="subcellular location">
    <subcellularLocation>
        <location evidence="2">Membrane</location>
        <topology evidence="2">Single-pass type II membrane protein</topology>
    </subcellularLocation>
</comment>
<keyword evidence="2" id="KW-0735">Signal-anchor</keyword>
<feature type="compositionally biased region" description="Acidic residues" evidence="3">
    <location>
        <begin position="167"/>
        <end position="178"/>
    </location>
</feature>
<sequence length="321" mass="36269">MVVVQFFGHVNRPYRFCAKLIAVVFLGLCFVFVCSTFLILSSPVASQNSFSDIKENFSADEKGKDSRVSPKKREPGKEEAPKDDHRVESILEDKKEAANPKAKGTGQRADPVILNATHGSEGSRNEELQKVEVQGQIKQEEEVVDAEGDNHGVIEDDNDLNDSRDQETEENMEDEIEEPSSTGKKVEPVFDSRAKHTWKLCNVRSKYNYIPCIDFEHTTGKLKSYRHGERSCPRTPSLCLVPLPPGGYRPPVHWPESKSKILYGNVVHPKLTAFIKTRSWIKESEQYLTFPQDQSEFKGGVLNYIESIDEASVSHFLTRPL</sequence>
<protein>
    <recommendedName>
        <fullName evidence="2">Methyltransferase</fullName>
        <ecNumber evidence="2">2.1.1.-</ecNumber>
    </recommendedName>
</protein>
<dbReference type="EMBL" id="JAMYWD010000008">
    <property type="protein sequence ID" value="KAJ4963400.1"/>
    <property type="molecule type" value="Genomic_DNA"/>
</dbReference>
<keyword evidence="2" id="KW-0808">Transferase</keyword>
<feature type="region of interest" description="Disordered" evidence="3">
    <location>
        <begin position="141"/>
        <end position="186"/>
    </location>
</feature>
<evidence type="ECO:0000313" key="4">
    <source>
        <dbReference type="EMBL" id="KAJ4963400.1"/>
    </source>
</evidence>
<keyword evidence="2" id="KW-1133">Transmembrane helix</keyword>
<keyword evidence="2" id="KW-0325">Glycoprotein</keyword>
<dbReference type="GO" id="GO:0016020">
    <property type="term" value="C:membrane"/>
    <property type="evidence" value="ECO:0007669"/>
    <property type="project" value="UniProtKB-SubCell"/>
</dbReference>
<keyword evidence="5" id="KW-1185">Reference proteome</keyword>